<comment type="catalytic activity">
    <reaction evidence="4">
        <text>2 GTP = 3',3'-c-di-GMP + 2 diphosphate</text>
        <dbReference type="Rhea" id="RHEA:24898"/>
        <dbReference type="ChEBI" id="CHEBI:33019"/>
        <dbReference type="ChEBI" id="CHEBI:37565"/>
        <dbReference type="ChEBI" id="CHEBI:58805"/>
        <dbReference type="EC" id="2.7.7.65"/>
    </reaction>
</comment>
<dbReference type="RefSeq" id="WP_023009445.1">
    <property type="nucleotide sequence ID" value="NZ_QNSA01000002.1"/>
</dbReference>
<dbReference type="AlphaFoldDB" id="A0A368V6W2"/>
<organism evidence="9 10">
    <name type="scientific">Marinobacter nauticus</name>
    <name type="common">Marinobacter hydrocarbonoclasticus</name>
    <name type="synonym">Marinobacter aquaeolei</name>
    <dbReference type="NCBI Taxonomy" id="2743"/>
    <lineage>
        <taxon>Bacteria</taxon>
        <taxon>Pseudomonadati</taxon>
        <taxon>Pseudomonadota</taxon>
        <taxon>Gammaproteobacteria</taxon>
        <taxon>Pseudomonadales</taxon>
        <taxon>Marinobacteraceae</taxon>
        <taxon>Marinobacter</taxon>
    </lineage>
</organism>
<dbReference type="PROSITE" id="PS50887">
    <property type="entry name" value="GGDEF"/>
    <property type="match status" value="1"/>
</dbReference>
<dbReference type="SMART" id="SM00267">
    <property type="entry name" value="GGDEF"/>
    <property type="match status" value="1"/>
</dbReference>
<dbReference type="EC" id="2.7.7.65" evidence="2"/>
<dbReference type="GO" id="GO:0004672">
    <property type="term" value="F:protein kinase activity"/>
    <property type="evidence" value="ECO:0007669"/>
    <property type="project" value="UniProtKB-ARBA"/>
</dbReference>
<comment type="cofactor">
    <cofactor evidence="1">
        <name>Mg(2+)</name>
        <dbReference type="ChEBI" id="CHEBI:18420"/>
    </cofactor>
</comment>
<comment type="caution">
    <text evidence="9">The sequence shown here is derived from an EMBL/GenBank/DDBJ whole genome shotgun (WGS) entry which is preliminary data.</text>
</comment>
<dbReference type="InterPro" id="IPR036641">
    <property type="entry name" value="HPT_dom_sf"/>
</dbReference>
<dbReference type="InterPro" id="IPR011006">
    <property type="entry name" value="CheY-like_superfamily"/>
</dbReference>
<evidence type="ECO:0000259" key="6">
    <source>
        <dbReference type="PROSITE" id="PS50110"/>
    </source>
</evidence>
<dbReference type="SUPFAM" id="SSF55073">
    <property type="entry name" value="Nucleotide cyclase"/>
    <property type="match status" value="1"/>
</dbReference>
<proteinExistence type="predicted"/>
<dbReference type="PANTHER" id="PTHR45138:SF9">
    <property type="entry name" value="DIGUANYLATE CYCLASE DGCM-RELATED"/>
    <property type="match status" value="1"/>
</dbReference>
<dbReference type="Proteomes" id="UP000252795">
    <property type="component" value="Unassembled WGS sequence"/>
</dbReference>
<dbReference type="GO" id="GO:0043709">
    <property type="term" value="P:cell adhesion involved in single-species biofilm formation"/>
    <property type="evidence" value="ECO:0007669"/>
    <property type="project" value="TreeGrafter"/>
</dbReference>
<evidence type="ECO:0000259" key="7">
    <source>
        <dbReference type="PROSITE" id="PS50887"/>
    </source>
</evidence>
<dbReference type="NCBIfam" id="TIGR00254">
    <property type="entry name" value="GGDEF"/>
    <property type="match status" value="1"/>
</dbReference>
<feature type="domain" description="Response regulatory" evidence="6">
    <location>
        <begin position="144"/>
        <end position="261"/>
    </location>
</feature>
<evidence type="ECO:0000313" key="8">
    <source>
        <dbReference type="EMBL" id="RBP76024.1"/>
    </source>
</evidence>
<dbReference type="SMART" id="SM00448">
    <property type="entry name" value="REC"/>
    <property type="match status" value="1"/>
</dbReference>
<evidence type="ECO:0000313" key="11">
    <source>
        <dbReference type="Proteomes" id="UP000253065"/>
    </source>
</evidence>
<evidence type="ECO:0000256" key="1">
    <source>
        <dbReference type="ARBA" id="ARBA00001946"/>
    </source>
</evidence>
<evidence type="ECO:0000256" key="4">
    <source>
        <dbReference type="ARBA" id="ARBA00034247"/>
    </source>
</evidence>
<name>A0A368V6W2_MARNT</name>
<keyword evidence="3" id="KW-0902">Two-component regulatory system</keyword>
<feature type="domain" description="GGDEF" evidence="7">
    <location>
        <begin position="427"/>
        <end position="559"/>
    </location>
</feature>
<evidence type="ECO:0000256" key="5">
    <source>
        <dbReference type="PROSITE-ProRule" id="PRU00169"/>
    </source>
</evidence>
<dbReference type="Pfam" id="PF00990">
    <property type="entry name" value="GGDEF"/>
    <property type="match status" value="1"/>
</dbReference>
<dbReference type="InterPro" id="IPR029787">
    <property type="entry name" value="Nucleotide_cyclase"/>
</dbReference>
<sequence>MDNQQQDYISDRLNVLRLRFIERLRGELAYLSDFADQVRKGHVDELALNDCRQRLHKLAGSGGTFGFPSLGEFARDLEKRLKREQKALAAESDGQFDFLPVDENIADQLELLIGIADLDNPLSTERERSVQPDEELISHGMQVRLIVVLDATDQLASLPDELQKYGFSVETIESREGVLLASSADPCNAAAVLCSDASIEGVARWLEAHPRGAYQPPVPVVCIGQAENFDRRYHVAQHGARAFMSAPVDLPELVERLETLVQELAAGTKGRVMIVDDDRELAEHYCLVLKSAGIEAHAVSDPLTLLSELYAFEPELLLMDIELGAHSGVILARMIRFHARWLSLPIVYLSSEDDPERQLRALSGGADEFLVKPISEDYLIRAVQMRCHRARQLSELMNRDSLTRLLKHSVIKQEVERERQRCTRGDYSSVAVLLDIDHFKQVNDTWGHAQGDVVIRTLANLLRNRLRESDAIGRYGGEEFLVVLPHCEPSAALRLMSGILESFSELEFSSEEEVFHVTFSAGVAKINDFSAGDQIIEAADKALYERKRNGRNGVTLYTDNA</sequence>
<feature type="modified residue" description="4-aspartylphosphate" evidence="5">
    <location>
        <position position="320"/>
    </location>
</feature>
<dbReference type="Proteomes" id="UP000253065">
    <property type="component" value="Unassembled WGS sequence"/>
</dbReference>
<dbReference type="GO" id="GO:0005886">
    <property type="term" value="C:plasma membrane"/>
    <property type="evidence" value="ECO:0007669"/>
    <property type="project" value="TreeGrafter"/>
</dbReference>
<dbReference type="InterPro" id="IPR000160">
    <property type="entry name" value="GGDEF_dom"/>
</dbReference>
<keyword evidence="11" id="KW-1185">Reference proteome</keyword>
<dbReference type="PANTHER" id="PTHR45138">
    <property type="entry name" value="REGULATORY COMPONENTS OF SENSORY TRANSDUCTION SYSTEM"/>
    <property type="match status" value="1"/>
</dbReference>
<dbReference type="InterPro" id="IPR001789">
    <property type="entry name" value="Sig_transdc_resp-reg_receiver"/>
</dbReference>
<dbReference type="SUPFAM" id="SSF52172">
    <property type="entry name" value="CheY-like"/>
    <property type="match status" value="2"/>
</dbReference>
<dbReference type="PROSITE" id="PS50110">
    <property type="entry name" value="RESPONSE_REGULATORY"/>
    <property type="match status" value="2"/>
</dbReference>
<feature type="domain" description="Response regulatory" evidence="6">
    <location>
        <begin position="271"/>
        <end position="387"/>
    </location>
</feature>
<dbReference type="SUPFAM" id="SSF47226">
    <property type="entry name" value="Histidine-containing phosphotransfer domain, HPT domain"/>
    <property type="match status" value="1"/>
</dbReference>
<keyword evidence="5" id="KW-0597">Phosphoprotein</keyword>
<dbReference type="EMBL" id="QPJB01000002">
    <property type="protein sequence ID" value="RCW36897.1"/>
    <property type="molecule type" value="Genomic_DNA"/>
</dbReference>
<dbReference type="EMBL" id="QNSA01000002">
    <property type="protein sequence ID" value="RBP76024.1"/>
    <property type="molecule type" value="Genomic_DNA"/>
</dbReference>
<dbReference type="Pfam" id="PF01627">
    <property type="entry name" value="Hpt"/>
    <property type="match status" value="1"/>
</dbReference>
<evidence type="ECO:0000313" key="9">
    <source>
        <dbReference type="EMBL" id="RCW36897.1"/>
    </source>
</evidence>
<feature type="modified residue" description="4-aspartylphosphate" evidence="5">
    <location>
        <position position="196"/>
    </location>
</feature>
<dbReference type="GO" id="GO:0000160">
    <property type="term" value="P:phosphorelay signal transduction system"/>
    <property type="evidence" value="ECO:0007669"/>
    <property type="project" value="UniProtKB-KW"/>
</dbReference>
<dbReference type="Gene3D" id="1.20.120.160">
    <property type="entry name" value="HPT domain"/>
    <property type="match status" value="1"/>
</dbReference>
<dbReference type="Gene3D" id="3.40.50.2300">
    <property type="match status" value="2"/>
</dbReference>
<gene>
    <name evidence="9" type="ORF">DET51_10243</name>
    <name evidence="8" type="ORF">DET64_10243</name>
</gene>
<accession>A0A368V6W2</accession>
<evidence type="ECO:0000256" key="2">
    <source>
        <dbReference type="ARBA" id="ARBA00012528"/>
    </source>
</evidence>
<dbReference type="Pfam" id="PF00072">
    <property type="entry name" value="Response_reg"/>
    <property type="match status" value="1"/>
</dbReference>
<dbReference type="CDD" id="cd00156">
    <property type="entry name" value="REC"/>
    <property type="match status" value="1"/>
</dbReference>
<dbReference type="FunFam" id="3.30.70.270:FF:000001">
    <property type="entry name" value="Diguanylate cyclase domain protein"/>
    <property type="match status" value="1"/>
</dbReference>
<dbReference type="InterPro" id="IPR050469">
    <property type="entry name" value="Diguanylate_Cyclase"/>
</dbReference>
<dbReference type="Gene3D" id="3.30.70.270">
    <property type="match status" value="1"/>
</dbReference>
<protein>
    <recommendedName>
        <fullName evidence="2">diguanylate cyclase</fullName>
        <ecNumber evidence="2">2.7.7.65</ecNumber>
    </recommendedName>
</protein>
<dbReference type="CDD" id="cd01949">
    <property type="entry name" value="GGDEF"/>
    <property type="match status" value="1"/>
</dbReference>
<dbReference type="InterPro" id="IPR008207">
    <property type="entry name" value="Sig_transdc_His_kin_Hpt_dom"/>
</dbReference>
<dbReference type="InterPro" id="IPR043128">
    <property type="entry name" value="Rev_trsase/Diguanyl_cyclase"/>
</dbReference>
<evidence type="ECO:0000313" key="10">
    <source>
        <dbReference type="Proteomes" id="UP000252795"/>
    </source>
</evidence>
<dbReference type="GO" id="GO:0052621">
    <property type="term" value="F:diguanylate cyclase activity"/>
    <property type="evidence" value="ECO:0007669"/>
    <property type="project" value="UniProtKB-EC"/>
</dbReference>
<dbReference type="GO" id="GO:1902201">
    <property type="term" value="P:negative regulation of bacterial-type flagellum-dependent cell motility"/>
    <property type="evidence" value="ECO:0007669"/>
    <property type="project" value="TreeGrafter"/>
</dbReference>
<reference evidence="9 10" key="1">
    <citation type="submission" date="2018-07" db="EMBL/GenBank/DDBJ databases">
        <title>Freshwater and sediment microbial communities from various areas in North America, analyzing microbe dynamics in response to fracking.</title>
        <authorList>
            <person name="Lamendella R."/>
        </authorList>
    </citation>
    <scope>NUCLEOTIDE SEQUENCE [LARGE SCALE GENOMIC DNA]</scope>
    <source>
        <strain evidence="9 10">114E</strain>
        <strain evidence="8 11">114E_o</strain>
    </source>
</reference>
<evidence type="ECO:0000256" key="3">
    <source>
        <dbReference type="ARBA" id="ARBA00023012"/>
    </source>
</evidence>